<protein>
    <submittedName>
        <fullName evidence="5">Amino acid ABC transporter ATP-binding protein</fullName>
    </submittedName>
</protein>
<keyword evidence="1" id="KW-0813">Transport</keyword>
<accession>A0A0A3IRL3</accession>
<dbReference type="Proteomes" id="UP000030437">
    <property type="component" value="Unassembled WGS sequence"/>
</dbReference>
<dbReference type="PANTHER" id="PTHR43423">
    <property type="entry name" value="ABC TRANSPORTER I FAMILY MEMBER 17"/>
    <property type="match status" value="1"/>
</dbReference>
<keyword evidence="6" id="KW-1185">Reference proteome</keyword>
<dbReference type="InterPro" id="IPR003593">
    <property type="entry name" value="AAA+_ATPase"/>
</dbReference>
<proteinExistence type="predicted"/>
<dbReference type="Pfam" id="PF00005">
    <property type="entry name" value="ABC_tran"/>
    <property type="match status" value="1"/>
</dbReference>
<dbReference type="PROSITE" id="PS50893">
    <property type="entry name" value="ABC_TRANSPORTER_2"/>
    <property type="match status" value="1"/>
</dbReference>
<dbReference type="Gene3D" id="3.40.50.300">
    <property type="entry name" value="P-loop containing nucleotide triphosphate hydrolases"/>
    <property type="match status" value="1"/>
</dbReference>
<evidence type="ECO:0000256" key="1">
    <source>
        <dbReference type="ARBA" id="ARBA00022448"/>
    </source>
</evidence>
<comment type="caution">
    <text evidence="5">The sequence shown here is derived from an EMBL/GenBank/DDBJ whole genome shotgun (WGS) entry which is preliminary data.</text>
</comment>
<reference evidence="5 6" key="1">
    <citation type="submission" date="2014-02" db="EMBL/GenBank/DDBJ databases">
        <title>Draft genome sequence of Lysinibacillus odysseyi NBRC 100172.</title>
        <authorList>
            <person name="Zhang F."/>
            <person name="Wang G."/>
            <person name="Zhang L."/>
        </authorList>
    </citation>
    <scope>NUCLEOTIDE SEQUENCE [LARGE SCALE GENOMIC DNA]</scope>
    <source>
        <strain evidence="5 6">NBRC 100172</strain>
    </source>
</reference>
<dbReference type="PANTHER" id="PTHR43423:SF1">
    <property type="entry name" value="ABC TRANSPORTER I FAMILY MEMBER 17"/>
    <property type="match status" value="1"/>
</dbReference>
<keyword evidence="2" id="KW-0547">Nucleotide-binding</keyword>
<dbReference type="InterPro" id="IPR003439">
    <property type="entry name" value="ABC_transporter-like_ATP-bd"/>
</dbReference>
<dbReference type="GO" id="GO:0005315">
    <property type="term" value="F:phosphate transmembrane transporter activity"/>
    <property type="evidence" value="ECO:0007669"/>
    <property type="project" value="InterPro"/>
</dbReference>
<dbReference type="CDD" id="cd03260">
    <property type="entry name" value="ABC_PstB_phosphate_transporter"/>
    <property type="match status" value="1"/>
</dbReference>
<evidence type="ECO:0000256" key="2">
    <source>
        <dbReference type="ARBA" id="ARBA00022741"/>
    </source>
</evidence>
<sequence>MNLEPAIAIHDLCFTAKDRTILHNLNGVFYKGKITTLVGPSGAGKTTLLKICNGLLAPSSGDILIDRQPIEEYEPTSLRRKVGIALQSAPILRCSVHENLALPRTLQGKQLTEEEAAAVLENVQLDSSFLHREAEELSGGQKQRLSIARTLINQSDILLLDEITSALDPSSAKEIEELILKINRKYGVTIIWITHNLQQARRVSDFTWILQNGKLLASGNASILENSEIPAVQQFLNGGAQ</sequence>
<dbReference type="AlphaFoldDB" id="A0A0A3IRL3"/>
<dbReference type="eggNOG" id="COG1117">
    <property type="taxonomic scope" value="Bacteria"/>
</dbReference>
<dbReference type="InterPro" id="IPR005670">
    <property type="entry name" value="PstB-like"/>
</dbReference>
<dbReference type="InterPro" id="IPR017871">
    <property type="entry name" value="ABC_transporter-like_CS"/>
</dbReference>
<dbReference type="EMBL" id="JPVP01000047">
    <property type="protein sequence ID" value="KGR87404.1"/>
    <property type="molecule type" value="Genomic_DNA"/>
</dbReference>
<evidence type="ECO:0000256" key="3">
    <source>
        <dbReference type="ARBA" id="ARBA00022840"/>
    </source>
</evidence>
<name>A0A0A3IRL3_9BACI</name>
<gene>
    <name evidence="5" type="ORF">CD32_03665</name>
</gene>
<dbReference type="GO" id="GO:0016020">
    <property type="term" value="C:membrane"/>
    <property type="evidence" value="ECO:0007669"/>
    <property type="project" value="InterPro"/>
</dbReference>
<keyword evidence="3 5" id="KW-0067">ATP-binding</keyword>
<dbReference type="GO" id="GO:0035435">
    <property type="term" value="P:phosphate ion transmembrane transport"/>
    <property type="evidence" value="ECO:0007669"/>
    <property type="project" value="InterPro"/>
</dbReference>
<dbReference type="STRING" id="1220589.CD32_03665"/>
<organism evidence="5 6">
    <name type="scientific">Lysinibacillus odysseyi 34hs-1 = NBRC 100172</name>
    <dbReference type="NCBI Taxonomy" id="1220589"/>
    <lineage>
        <taxon>Bacteria</taxon>
        <taxon>Bacillati</taxon>
        <taxon>Bacillota</taxon>
        <taxon>Bacilli</taxon>
        <taxon>Bacillales</taxon>
        <taxon>Bacillaceae</taxon>
        <taxon>Lysinibacillus</taxon>
    </lineage>
</organism>
<dbReference type="SUPFAM" id="SSF52540">
    <property type="entry name" value="P-loop containing nucleoside triphosphate hydrolases"/>
    <property type="match status" value="1"/>
</dbReference>
<dbReference type="InterPro" id="IPR027417">
    <property type="entry name" value="P-loop_NTPase"/>
</dbReference>
<evidence type="ECO:0000313" key="6">
    <source>
        <dbReference type="Proteomes" id="UP000030437"/>
    </source>
</evidence>
<dbReference type="OrthoDB" id="9785080at2"/>
<feature type="domain" description="ABC transporter" evidence="4">
    <location>
        <begin position="7"/>
        <end position="237"/>
    </location>
</feature>
<evidence type="ECO:0000313" key="5">
    <source>
        <dbReference type="EMBL" id="KGR87404.1"/>
    </source>
</evidence>
<dbReference type="SMART" id="SM00382">
    <property type="entry name" value="AAA"/>
    <property type="match status" value="1"/>
</dbReference>
<dbReference type="GO" id="GO:0016887">
    <property type="term" value="F:ATP hydrolysis activity"/>
    <property type="evidence" value="ECO:0007669"/>
    <property type="project" value="InterPro"/>
</dbReference>
<evidence type="ECO:0000259" key="4">
    <source>
        <dbReference type="PROSITE" id="PS50893"/>
    </source>
</evidence>
<dbReference type="GO" id="GO:0005524">
    <property type="term" value="F:ATP binding"/>
    <property type="evidence" value="ECO:0007669"/>
    <property type="project" value="UniProtKB-KW"/>
</dbReference>
<dbReference type="PROSITE" id="PS00211">
    <property type="entry name" value="ABC_TRANSPORTER_1"/>
    <property type="match status" value="1"/>
</dbReference>